<dbReference type="Proteomes" id="UP001321445">
    <property type="component" value="Chromosome"/>
</dbReference>
<evidence type="ECO:0000313" key="2">
    <source>
        <dbReference type="EMBL" id="BDY12009.1"/>
    </source>
</evidence>
<name>A0ABN6WS64_9BACT</name>
<gene>
    <name evidence="2" type="ORF">HCR_03210</name>
</gene>
<proteinExistence type="predicted"/>
<accession>A0ABN6WS64</accession>
<organism evidence="2 3">
    <name type="scientific">Hydrogenimonas cancrithermarum</name>
    <dbReference type="NCBI Taxonomy" id="2993563"/>
    <lineage>
        <taxon>Bacteria</taxon>
        <taxon>Pseudomonadati</taxon>
        <taxon>Campylobacterota</taxon>
        <taxon>Epsilonproteobacteria</taxon>
        <taxon>Campylobacterales</taxon>
        <taxon>Hydrogenimonadaceae</taxon>
        <taxon>Hydrogenimonas</taxon>
    </lineage>
</organism>
<dbReference type="Pfam" id="PF10135">
    <property type="entry name" value="Rod-binding"/>
    <property type="match status" value="1"/>
</dbReference>
<evidence type="ECO:0000313" key="3">
    <source>
        <dbReference type="Proteomes" id="UP001321445"/>
    </source>
</evidence>
<feature type="domain" description="Flagellar protein FlgJ N-terminal" evidence="1">
    <location>
        <begin position="43"/>
        <end position="83"/>
    </location>
</feature>
<reference evidence="2 3" key="1">
    <citation type="submission" date="2023-03" db="EMBL/GenBank/DDBJ databases">
        <title>Description of Hydrogenimonas sp. ISO32.</title>
        <authorList>
            <person name="Mino S."/>
            <person name="Fukazawa S."/>
            <person name="Sawabe T."/>
        </authorList>
    </citation>
    <scope>NUCLEOTIDE SEQUENCE [LARGE SCALE GENOMIC DNA]</scope>
    <source>
        <strain evidence="2 3">ISO32</strain>
    </source>
</reference>
<sequence>MNQLHINEYQRPLPNTGGSEKAVLKEQTDAFEAIVLKMLLDKAMQTDDHLLPKDPGRDIYRSMMNDERSKQLSGNFGYSELLFNYLVEKNS</sequence>
<evidence type="ECO:0000259" key="1">
    <source>
        <dbReference type="Pfam" id="PF10135"/>
    </source>
</evidence>
<protein>
    <recommendedName>
        <fullName evidence="1">Flagellar protein FlgJ N-terminal domain-containing protein</fullName>
    </recommendedName>
</protein>
<dbReference type="RefSeq" id="WP_320051548.1">
    <property type="nucleotide sequence ID" value="NZ_AP027370.1"/>
</dbReference>
<dbReference type="InterPro" id="IPR019301">
    <property type="entry name" value="Flagellar_prot_FlgJ_N"/>
</dbReference>
<dbReference type="EMBL" id="AP027370">
    <property type="protein sequence ID" value="BDY12009.1"/>
    <property type="molecule type" value="Genomic_DNA"/>
</dbReference>
<keyword evidence="3" id="KW-1185">Reference proteome</keyword>